<dbReference type="AlphaFoldDB" id="A0A1E4TVJ6"/>
<dbReference type="PANTHER" id="PTHR31961">
    <property type="entry name" value="SENSITIVE TO HIGH EXPRESSION PROTEIN 9, MITOCHONDRIAL"/>
    <property type="match status" value="1"/>
</dbReference>
<dbReference type="GO" id="GO:0005743">
    <property type="term" value="C:mitochondrial inner membrane"/>
    <property type="evidence" value="ECO:0007669"/>
    <property type="project" value="UniProtKB-SubCell"/>
</dbReference>
<dbReference type="Proteomes" id="UP000094236">
    <property type="component" value="Unassembled WGS sequence"/>
</dbReference>
<evidence type="ECO:0000256" key="7">
    <source>
        <dbReference type="ARBA" id="ARBA00023128"/>
    </source>
</evidence>
<feature type="compositionally biased region" description="Basic and acidic residues" evidence="12">
    <location>
        <begin position="98"/>
        <end position="135"/>
    </location>
</feature>
<feature type="coiled-coil region" evidence="11">
    <location>
        <begin position="221"/>
        <end position="248"/>
    </location>
</feature>
<proteinExistence type="inferred from homology"/>
<feature type="transmembrane region" description="Helical" evidence="10">
    <location>
        <begin position="499"/>
        <end position="519"/>
    </location>
</feature>
<keyword evidence="14" id="KW-1185">Reference proteome</keyword>
<dbReference type="Pfam" id="PF05546">
    <property type="entry name" value="She9_MDM33"/>
    <property type="match status" value="1"/>
</dbReference>
<evidence type="ECO:0000256" key="12">
    <source>
        <dbReference type="SAM" id="MobiDB-lite"/>
    </source>
</evidence>
<gene>
    <name evidence="13" type="ORF">PACTADRAFT_49214</name>
</gene>
<organism evidence="13 14">
    <name type="scientific">Pachysolen tannophilus NRRL Y-2460</name>
    <dbReference type="NCBI Taxonomy" id="669874"/>
    <lineage>
        <taxon>Eukaryota</taxon>
        <taxon>Fungi</taxon>
        <taxon>Dikarya</taxon>
        <taxon>Ascomycota</taxon>
        <taxon>Saccharomycotina</taxon>
        <taxon>Pichiomycetes</taxon>
        <taxon>Pachysolenaceae</taxon>
        <taxon>Pachysolen</taxon>
    </lineage>
</organism>
<evidence type="ECO:0000256" key="4">
    <source>
        <dbReference type="ARBA" id="ARBA00022946"/>
    </source>
</evidence>
<accession>A0A1E4TVJ6</accession>
<keyword evidence="2 10" id="KW-0812">Transmembrane</keyword>
<evidence type="ECO:0000256" key="6">
    <source>
        <dbReference type="ARBA" id="ARBA00023054"/>
    </source>
</evidence>
<evidence type="ECO:0000256" key="10">
    <source>
        <dbReference type="RuleBase" id="RU364128"/>
    </source>
</evidence>
<feature type="region of interest" description="Disordered" evidence="12">
    <location>
        <begin position="83"/>
        <end position="135"/>
    </location>
</feature>
<keyword evidence="4 10" id="KW-0809">Transit peptide</keyword>
<evidence type="ECO:0000256" key="9">
    <source>
        <dbReference type="ARBA" id="ARBA00024807"/>
    </source>
</evidence>
<evidence type="ECO:0000313" key="13">
    <source>
        <dbReference type="EMBL" id="ODV95761.1"/>
    </source>
</evidence>
<evidence type="ECO:0000256" key="2">
    <source>
        <dbReference type="ARBA" id="ARBA00022692"/>
    </source>
</evidence>
<evidence type="ECO:0000256" key="8">
    <source>
        <dbReference type="ARBA" id="ARBA00023136"/>
    </source>
</evidence>
<protein>
    <recommendedName>
        <fullName evidence="10">Sensitive to high expression protein 9, mitochondrial</fullName>
    </recommendedName>
</protein>
<dbReference type="InterPro" id="IPR008839">
    <property type="entry name" value="MDM33_fungi"/>
</dbReference>
<evidence type="ECO:0000256" key="3">
    <source>
        <dbReference type="ARBA" id="ARBA00022792"/>
    </source>
</evidence>
<feature type="transmembrane region" description="Helical" evidence="10">
    <location>
        <begin position="340"/>
        <end position="360"/>
    </location>
</feature>
<dbReference type="EMBL" id="KV454013">
    <property type="protein sequence ID" value="ODV95761.1"/>
    <property type="molecule type" value="Genomic_DNA"/>
</dbReference>
<evidence type="ECO:0000256" key="1">
    <source>
        <dbReference type="ARBA" id="ARBA00007472"/>
    </source>
</evidence>
<evidence type="ECO:0000256" key="11">
    <source>
        <dbReference type="SAM" id="Coils"/>
    </source>
</evidence>
<evidence type="ECO:0000256" key="5">
    <source>
        <dbReference type="ARBA" id="ARBA00022989"/>
    </source>
</evidence>
<dbReference type="GO" id="GO:0007007">
    <property type="term" value="P:inner mitochondrial membrane organization"/>
    <property type="evidence" value="ECO:0007669"/>
    <property type="project" value="TreeGrafter"/>
</dbReference>
<keyword evidence="3 10" id="KW-0999">Mitochondrion inner membrane</keyword>
<keyword evidence="6 11" id="KW-0175">Coiled coil</keyword>
<sequence length="520" mass="60735">MILLNRACCFILPRALTTLKSSRVFLAGTRRAISDDNNPNNKELNDQLINEWREGIKKREAEKRQMEQKQRDNFIEEKKRQLEELQQKQEQVQPQGNKYDKPEAERDRSELEGNDAKIEDTTKKEKENPSHKENVIEDKDTKADPKNVAGAYQLLIDKIKENENFQQLKEELHKFTDAQKKNANNYKQDLSERLKNNAEDLKKTFPIIVRIINELTGYTRIEKLKADITAKENLIQELKLKIKDAKQAYNSSVHLRSQSQKQINELLQRQNSWSLEDLEKFTNLYKNDHTLEKQEQENLKMLQELESQQEENQSSLMTVILTRYHEEQVWSDKIRRFSTWGTLLIMGVNLFLFIIVQLVFEPWKRRRLVNSFEAKVKDMLANDQILKQPVSLEEITATPSEVKPVSDLDANDTDKAINQIPEATLNNTKDSHAPDYKIEFSLPNSDQNSFWTYCKELFSMVGRNISKIIFIPNIHFFTNNFKGDAFIDGRDVLLSFDKIQLNVILILNLILGIGIGRLLL</sequence>
<name>A0A1E4TVJ6_PACTA</name>
<reference evidence="14" key="1">
    <citation type="submission" date="2016-05" db="EMBL/GenBank/DDBJ databases">
        <title>Comparative genomics of biotechnologically important yeasts.</title>
        <authorList>
            <consortium name="DOE Joint Genome Institute"/>
            <person name="Riley R."/>
            <person name="Haridas S."/>
            <person name="Wolfe K.H."/>
            <person name="Lopes M.R."/>
            <person name="Hittinger C.T."/>
            <person name="Goker M."/>
            <person name="Salamov A."/>
            <person name="Wisecaver J."/>
            <person name="Long T.M."/>
            <person name="Aerts A.L."/>
            <person name="Barry K."/>
            <person name="Choi C."/>
            <person name="Clum A."/>
            <person name="Coughlan A.Y."/>
            <person name="Deshpande S."/>
            <person name="Douglass A.P."/>
            <person name="Hanson S.J."/>
            <person name="Klenk H.-P."/>
            <person name="Labutti K."/>
            <person name="Lapidus A."/>
            <person name="Lindquist E."/>
            <person name="Lipzen A."/>
            <person name="Meier-Kolthoff J.P."/>
            <person name="Ohm R.A."/>
            <person name="Otillar R.P."/>
            <person name="Pangilinan J."/>
            <person name="Peng Y."/>
            <person name="Rokas A."/>
            <person name="Rosa C.A."/>
            <person name="Scheuner C."/>
            <person name="Sibirny A.A."/>
            <person name="Slot J.C."/>
            <person name="Stielow J.B."/>
            <person name="Sun H."/>
            <person name="Kurtzman C.P."/>
            <person name="Blackwell M."/>
            <person name="Grigoriev I.V."/>
            <person name="Jeffries T.W."/>
        </authorList>
    </citation>
    <scope>NUCLEOTIDE SEQUENCE [LARGE SCALE GENOMIC DNA]</scope>
    <source>
        <strain evidence="14">NRRL Y-2460</strain>
    </source>
</reference>
<keyword evidence="8 10" id="KW-0472">Membrane</keyword>
<comment type="subcellular location">
    <subcellularLocation>
        <location evidence="10">Mitochondrion inner membrane</location>
        <topology evidence="10">Multi-pass membrane protein</topology>
    </subcellularLocation>
</comment>
<comment type="similarity">
    <text evidence="1 10">Belongs to the SHE9 family.</text>
</comment>
<comment type="subunit">
    <text evidence="10">Homooligomer.</text>
</comment>
<keyword evidence="5 10" id="KW-1133">Transmembrane helix</keyword>
<dbReference type="PANTHER" id="PTHR31961:SF3">
    <property type="entry name" value="SENSITIVE TO HIGH EXPRESSION PROTEIN 9, MITOCHONDRIAL"/>
    <property type="match status" value="1"/>
</dbReference>
<keyword evidence="7 10" id="KW-0496">Mitochondrion</keyword>
<dbReference type="OrthoDB" id="5595506at2759"/>
<evidence type="ECO:0000313" key="14">
    <source>
        <dbReference type="Proteomes" id="UP000094236"/>
    </source>
</evidence>
<comment type="function">
    <text evidence="9">Required for the maintenance of the structure of the mitochondrial inner membrane. Involved in mitochondrial morphology. Causes growth arrest when highly overexpressed.</text>
</comment>